<keyword evidence="5 16" id="KW-0328">Glycosyltransferase</keyword>
<dbReference type="HOGENOM" id="CLU_029243_1_1_6"/>
<keyword evidence="8 16" id="KW-0133">Cell shape</keyword>
<feature type="transmembrane region" description="Helical" evidence="16">
    <location>
        <begin position="23"/>
        <end position="46"/>
    </location>
</feature>
<evidence type="ECO:0000256" key="15">
    <source>
        <dbReference type="ARBA" id="ARBA00049902"/>
    </source>
</evidence>
<dbReference type="GO" id="GO:0071555">
    <property type="term" value="P:cell wall organization"/>
    <property type="evidence" value="ECO:0007669"/>
    <property type="project" value="UniProtKB-KW"/>
</dbReference>
<dbReference type="NCBIfam" id="TIGR02614">
    <property type="entry name" value="ftsW"/>
    <property type="match status" value="1"/>
</dbReference>
<dbReference type="GO" id="GO:0032153">
    <property type="term" value="C:cell division site"/>
    <property type="evidence" value="ECO:0007669"/>
    <property type="project" value="UniProtKB-UniRule"/>
</dbReference>
<evidence type="ECO:0000256" key="10">
    <source>
        <dbReference type="ARBA" id="ARBA00022989"/>
    </source>
</evidence>
<keyword evidence="4 16" id="KW-0132">Cell division</keyword>
<comment type="function">
    <text evidence="16">Peptidoglycan polymerase that is essential for cell division.</text>
</comment>
<dbReference type="EC" id="2.4.99.28" evidence="16"/>
<evidence type="ECO:0000256" key="9">
    <source>
        <dbReference type="ARBA" id="ARBA00022984"/>
    </source>
</evidence>
<dbReference type="UniPathway" id="UPA00219"/>
<proteinExistence type="inferred from homology"/>
<feature type="transmembrane region" description="Helical" evidence="16">
    <location>
        <begin position="356"/>
        <end position="375"/>
    </location>
</feature>
<name>A0A098G7E1_9GAMM</name>
<feature type="transmembrane region" description="Helical" evidence="16">
    <location>
        <begin position="317"/>
        <end position="336"/>
    </location>
</feature>
<accession>A0A098G7E1</accession>
<organism evidence="17 18">
    <name type="scientific">Legionella fallonii LLAP-10</name>
    <dbReference type="NCBI Taxonomy" id="1212491"/>
    <lineage>
        <taxon>Bacteria</taxon>
        <taxon>Pseudomonadati</taxon>
        <taxon>Pseudomonadota</taxon>
        <taxon>Gammaproteobacteria</taxon>
        <taxon>Legionellales</taxon>
        <taxon>Legionellaceae</taxon>
        <taxon>Legionella</taxon>
    </lineage>
</organism>
<dbReference type="GO" id="GO:0005886">
    <property type="term" value="C:plasma membrane"/>
    <property type="evidence" value="ECO:0007669"/>
    <property type="project" value="UniProtKB-SubCell"/>
</dbReference>
<evidence type="ECO:0000256" key="1">
    <source>
        <dbReference type="ARBA" id="ARBA00004651"/>
    </source>
</evidence>
<evidence type="ECO:0000313" key="17">
    <source>
        <dbReference type="EMBL" id="CEG57921.1"/>
    </source>
</evidence>
<gene>
    <name evidence="16 17" type="primary">ftsW</name>
    <name evidence="17" type="ORF">LFA_2549</name>
</gene>
<evidence type="ECO:0000256" key="4">
    <source>
        <dbReference type="ARBA" id="ARBA00022618"/>
    </source>
</evidence>
<dbReference type="GO" id="GO:0008955">
    <property type="term" value="F:peptidoglycan glycosyltransferase activity"/>
    <property type="evidence" value="ECO:0007669"/>
    <property type="project" value="UniProtKB-UniRule"/>
</dbReference>
<protein>
    <recommendedName>
        <fullName evidence="16">Probable peptidoglycan glycosyltransferase FtsW</fullName>
        <shortName evidence="16">PGT</shortName>
        <ecNumber evidence="16">2.4.99.28</ecNumber>
    </recommendedName>
    <alternativeName>
        <fullName evidence="16">Cell division protein FtsW</fullName>
    </alternativeName>
    <alternativeName>
        <fullName evidence="16">Cell wall polymerase</fullName>
    </alternativeName>
    <alternativeName>
        <fullName evidence="16">Peptidoglycan polymerase</fullName>
        <shortName evidence="16">PG polymerase</shortName>
    </alternativeName>
</protein>
<keyword evidence="10 16" id="KW-1133">Transmembrane helix</keyword>
<dbReference type="HAMAP" id="MF_00913">
    <property type="entry name" value="PGT_FtsW_proteobact"/>
    <property type="match status" value="1"/>
</dbReference>
<dbReference type="AlphaFoldDB" id="A0A098G7E1"/>
<keyword evidence="9 16" id="KW-0573">Peptidoglycan synthesis</keyword>
<keyword evidence="18" id="KW-1185">Reference proteome</keyword>
<dbReference type="EMBL" id="LN614827">
    <property type="protein sequence ID" value="CEG57921.1"/>
    <property type="molecule type" value="Genomic_DNA"/>
</dbReference>
<dbReference type="PANTHER" id="PTHR30474">
    <property type="entry name" value="CELL CYCLE PROTEIN"/>
    <property type="match status" value="1"/>
</dbReference>
<evidence type="ECO:0000256" key="13">
    <source>
        <dbReference type="ARBA" id="ARBA00023316"/>
    </source>
</evidence>
<feature type="transmembrane region" description="Helical" evidence="16">
    <location>
        <begin position="58"/>
        <end position="76"/>
    </location>
</feature>
<dbReference type="InterPro" id="IPR013437">
    <property type="entry name" value="FtsW"/>
</dbReference>
<comment type="pathway">
    <text evidence="2 16">Cell wall biogenesis; peptidoglycan biosynthesis.</text>
</comment>
<dbReference type="GO" id="GO:0009252">
    <property type="term" value="P:peptidoglycan biosynthetic process"/>
    <property type="evidence" value="ECO:0007669"/>
    <property type="project" value="UniProtKB-UniRule"/>
</dbReference>
<evidence type="ECO:0000313" key="18">
    <source>
        <dbReference type="Proteomes" id="UP000032430"/>
    </source>
</evidence>
<keyword evidence="6 16" id="KW-0808">Transferase</keyword>
<feature type="transmembrane region" description="Helical" evidence="16">
    <location>
        <begin position="285"/>
        <end position="305"/>
    </location>
</feature>
<keyword evidence="12 16" id="KW-0131">Cell cycle</keyword>
<dbReference type="KEGG" id="lfa:LFA_2549"/>
<dbReference type="PANTHER" id="PTHR30474:SF2">
    <property type="entry name" value="PEPTIDOGLYCAN GLYCOSYLTRANSFERASE FTSW-RELATED"/>
    <property type="match status" value="1"/>
</dbReference>
<evidence type="ECO:0000256" key="3">
    <source>
        <dbReference type="ARBA" id="ARBA00022475"/>
    </source>
</evidence>
<keyword evidence="3 16" id="KW-1003">Cell membrane</keyword>
<dbReference type="GO" id="GO:0015648">
    <property type="term" value="F:lipid-linked peptidoglycan transporter activity"/>
    <property type="evidence" value="ECO:0007669"/>
    <property type="project" value="TreeGrafter"/>
</dbReference>
<feature type="transmembrane region" description="Helical" evidence="16">
    <location>
        <begin position="176"/>
        <end position="193"/>
    </location>
</feature>
<keyword evidence="13 16" id="KW-0961">Cell wall biogenesis/degradation</keyword>
<keyword evidence="16" id="KW-0997">Cell inner membrane</keyword>
<evidence type="ECO:0000256" key="16">
    <source>
        <dbReference type="HAMAP-Rule" id="MF_00913"/>
    </source>
</evidence>
<evidence type="ECO:0000256" key="14">
    <source>
        <dbReference type="ARBA" id="ARBA00038053"/>
    </source>
</evidence>
<evidence type="ECO:0000256" key="8">
    <source>
        <dbReference type="ARBA" id="ARBA00022960"/>
    </source>
</evidence>
<feature type="transmembrane region" description="Helical" evidence="16">
    <location>
        <begin position="119"/>
        <end position="140"/>
    </location>
</feature>
<dbReference type="InterPro" id="IPR001182">
    <property type="entry name" value="FtsW/RodA"/>
</dbReference>
<feature type="transmembrane region" description="Helical" evidence="16">
    <location>
        <begin position="88"/>
        <end position="107"/>
    </location>
</feature>
<evidence type="ECO:0000256" key="11">
    <source>
        <dbReference type="ARBA" id="ARBA00023136"/>
    </source>
</evidence>
<dbReference type="RefSeq" id="WP_045096332.1">
    <property type="nucleotide sequence ID" value="NZ_LN614827.1"/>
</dbReference>
<evidence type="ECO:0000256" key="5">
    <source>
        <dbReference type="ARBA" id="ARBA00022676"/>
    </source>
</evidence>
<dbReference type="GO" id="GO:0043093">
    <property type="term" value="P:FtsZ-dependent cytokinesis"/>
    <property type="evidence" value="ECO:0007669"/>
    <property type="project" value="UniProtKB-UniRule"/>
</dbReference>
<dbReference type="Pfam" id="PF01098">
    <property type="entry name" value="FTSW_RODA_SPOVE"/>
    <property type="match status" value="1"/>
</dbReference>
<evidence type="ECO:0000256" key="12">
    <source>
        <dbReference type="ARBA" id="ARBA00023306"/>
    </source>
</evidence>
<evidence type="ECO:0000256" key="2">
    <source>
        <dbReference type="ARBA" id="ARBA00004752"/>
    </source>
</evidence>
<comment type="subcellular location">
    <subcellularLocation>
        <location evidence="16">Cell inner membrane</location>
        <topology evidence="16">Multi-pass membrane protein</topology>
    </subcellularLocation>
    <subcellularLocation>
        <location evidence="1">Cell membrane</location>
        <topology evidence="1">Multi-pass membrane protein</topology>
    </subcellularLocation>
    <text evidence="16">Localizes to the division septum.</text>
</comment>
<dbReference type="GO" id="GO:0008360">
    <property type="term" value="P:regulation of cell shape"/>
    <property type="evidence" value="ECO:0007669"/>
    <property type="project" value="UniProtKB-KW"/>
</dbReference>
<feature type="transmembrane region" description="Helical" evidence="16">
    <location>
        <begin position="200"/>
        <end position="220"/>
    </location>
</feature>
<dbReference type="STRING" id="1212491.LFA_2549"/>
<keyword evidence="11 16" id="KW-0472">Membrane</keyword>
<evidence type="ECO:0000256" key="7">
    <source>
        <dbReference type="ARBA" id="ARBA00022692"/>
    </source>
</evidence>
<comment type="similarity">
    <text evidence="14 16">Belongs to the SEDS family. FtsW subfamily.</text>
</comment>
<sequence length="391" mass="43063">MRPRHLNQRGKPVSKPISLYDKWLISAVFGLLIIGLMMVASSSVMISTKYYHQPFHFLIRQACYLFAGLMIALVIIRTDSSFWERISAPMMIVCLLMLLIVLIPGIGRTVNGSRRWLSLGPIGIQVSEMAKLTMIFYLSGYLVRQQKAVSESIFGFIKPMVILGVVSVLLLREPDFGATVVIAGTVMALLFLAGVRLRYYVGLMLLVISALALLAVSSPYRVARLTAFRDPWADQYNSGYQLTQSLIAFGRGGWFGSGLGESIQKLLYLPEAHTDFVFAVLAEELGLFGILVVMALYSILVIRGFAIGYTAHCQERFFASFTAYGLTFWLGLQAAINMGVNAGLLPTKGLTLPLLSYGGASMIINCVVVAILLRIDHENRWQSLGLGTLAT</sequence>
<evidence type="ECO:0000256" key="6">
    <source>
        <dbReference type="ARBA" id="ARBA00022679"/>
    </source>
</evidence>
<keyword evidence="7 16" id="KW-0812">Transmembrane</keyword>
<dbReference type="Proteomes" id="UP000032430">
    <property type="component" value="Chromosome I"/>
</dbReference>
<reference evidence="18" key="1">
    <citation type="submission" date="2014-09" db="EMBL/GenBank/DDBJ databases">
        <authorList>
            <person name="Gomez-Valero L."/>
        </authorList>
    </citation>
    <scope>NUCLEOTIDE SEQUENCE [LARGE SCALE GENOMIC DNA]</scope>
    <source>
        <strain evidence="18">ATCC700992</strain>
    </source>
</reference>
<feature type="transmembrane region" description="Helical" evidence="16">
    <location>
        <begin position="152"/>
        <end position="170"/>
    </location>
</feature>
<comment type="catalytic activity">
    <reaction evidence="15 16">
        <text>[GlcNAc-(1-&gt;4)-Mur2Ac(oyl-L-Ala-gamma-D-Glu-L-Lys-D-Ala-D-Ala)](n)-di-trans,octa-cis-undecaprenyl diphosphate + beta-D-GlcNAc-(1-&gt;4)-Mur2Ac(oyl-L-Ala-gamma-D-Glu-L-Lys-D-Ala-D-Ala)-di-trans,octa-cis-undecaprenyl diphosphate = [GlcNAc-(1-&gt;4)-Mur2Ac(oyl-L-Ala-gamma-D-Glu-L-Lys-D-Ala-D-Ala)](n+1)-di-trans,octa-cis-undecaprenyl diphosphate + di-trans,octa-cis-undecaprenyl diphosphate + H(+)</text>
        <dbReference type="Rhea" id="RHEA:23708"/>
        <dbReference type="Rhea" id="RHEA-COMP:9602"/>
        <dbReference type="Rhea" id="RHEA-COMP:9603"/>
        <dbReference type="ChEBI" id="CHEBI:15378"/>
        <dbReference type="ChEBI" id="CHEBI:58405"/>
        <dbReference type="ChEBI" id="CHEBI:60033"/>
        <dbReference type="ChEBI" id="CHEBI:78435"/>
        <dbReference type="EC" id="2.4.99.28"/>
    </reaction>
</comment>